<sequence length="535" mass="59652">MSSAAESLNLDVAEVPDVLSAQLVILIKALNENMRLYTECKEIKVDEELKNLEEKAGKVFLSINSHKSLVKRERMRVAETAKKIGLDQRIAHSIQRTRDNLARNPQFGRVHSVDFLHEVAAQNEQALVEQWETVGKLRQILDRLRKSDEEPSLSQHDLADHLNRFDGIFEQVATQVYAVNDSAEKLRDVYLEQRRKFGGHFALIDPFEKHKERQRLIDAYSALKGIDAFPSSNALLQLGEYLPKQPTVPAQSQFGMTQFGQPLGGGGLPFGASKPPAFSFTPSVQQSSANIFGVQKPTFGGMQSTTNAAATATIPFGTSTTTLPTSTVLRHSHQLFLITVLWIFIAVIELFIVTFIIRFFVTVIEPFIVIFIIRFFVTVIELFIVTVLWIFIELFIVTIIRFFVTVIELFLITALWIFIAVIELFIVTFIIRFFVTVIELFLITVLWIFIAVIEFFIVTFIIRFFVTVIEPCIVIFIISGGTSLFGPSAATPAGVSSAPSLPTFGGFSNTLNTASSGTLFKGSAPAKPASLFGSK</sequence>
<reference evidence="3" key="3">
    <citation type="submission" date="2016-06" db="UniProtKB">
        <authorList>
            <consortium name="WormBaseParasite"/>
        </authorList>
    </citation>
    <scope>IDENTIFICATION</scope>
</reference>
<dbReference type="AlphaFoldDB" id="A0A183C9G9"/>
<dbReference type="Gene3D" id="6.10.140.1350">
    <property type="match status" value="1"/>
</dbReference>
<dbReference type="GO" id="GO:0005737">
    <property type="term" value="C:cytoplasm"/>
    <property type="evidence" value="ECO:0007669"/>
    <property type="project" value="TreeGrafter"/>
</dbReference>
<dbReference type="InterPro" id="IPR008476">
    <property type="entry name" value="PBDC1_metazoa/fungi"/>
</dbReference>
<dbReference type="PANTHER" id="PTHR13410">
    <property type="entry name" value="PROTEIN PBDC1"/>
    <property type="match status" value="1"/>
</dbReference>
<proteinExistence type="predicted"/>
<keyword evidence="1" id="KW-0812">Transmembrane</keyword>
<feature type="transmembrane region" description="Helical" evidence="1">
    <location>
        <begin position="429"/>
        <end position="450"/>
    </location>
</feature>
<evidence type="ECO:0000256" key="1">
    <source>
        <dbReference type="SAM" id="Phobius"/>
    </source>
</evidence>
<reference evidence="2" key="2">
    <citation type="submission" date="2014-05" db="EMBL/GenBank/DDBJ databases">
        <title>The genome and life-stage specific transcriptomes of Globodera pallida elucidate key aspects of plant parasitism by a cyst nematode.</title>
        <authorList>
            <person name="Cotton J.A."/>
            <person name="Lilley C.J."/>
            <person name="Jones L.M."/>
            <person name="Kikuchi T."/>
            <person name="Reid A.J."/>
            <person name="Thorpe P."/>
            <person name="Tsai I.J."/>
            <person name="Beasley H."/>
            <person name="Blok V."/>
            <person name="Cock P.J.A."/>
            <person name="Van den Akker S.E."/>
            <person name="Holroyd N."/>
            <person name="Hunt M."/>
            <person name="Mantelin S."/>
            <person name="Naghra H."/>
            <person name="Pain A."/>
            <person name="Palomares-Rius J.E."/>
            <person name="Zarowiecki M."/>
            <person name="Berriman M."/>
            <person name="Jones J.T."/>
            <person name="Urwin P.E."/>
        </authorList>
    </citation>
    <scope>NUCLEOTIDE SEQUENCE [LARGE SCALE GENOMIC DNA]</scope>
    <source>
        <strain evidence="2">Lindley</strain>
    </source>
</reference>
<feature type="transmembrane region" description="Helical" evidence="1">
    <location>
        <begin position="398"/>
        <end position="422"/>
    </location>
</feature>
<dbReference type="InterPro" id="IPR023298">
    <property type="entry name" value="ATPase_P-typ_TM_dom_sf"/>
</dbReference>
<evidence type="ECO:0000313" key="3">
    <source>
        <dbReference type="WBParaSite" id="GPLIN_000951700"/>
    </source>
</evidence>
<dbReference type="PANTHER" id="PTHR13410:SF9">
    <property type="entry name" value="PROTEIN PBDC1"/>
    <property type="match status" value="1"/>
</dbReference>
<organism evidence="2 3">
    <name type="scientific">Globodera pallida</name>
    <name type="common">Potato cyst nematode worm</name>
    <name type="synonym">Heterodera pallida</name>
    <dbReference type="NCBI Taxonomy" id="36090"/>
    <lineage>
        <taxon>Eukaryota</taxon>
        <taxon>Metazoa</taxon>
        <taxon>Ecdysozoa</taxon>
        <taxon>Nematoda</taxon>
        <taxon>Chromadorea</taxon>
        <taxon>Rhabditida</taxon>
        <taxon>Tylenchina</taxon>
        <taxon>Tylenchomorpha</taxon>
        <taxon>Tylenchoidea</taxon>
        <taxon>Heteroderidae</taxon>
        <taxon>Heteroderinae</taxon>
        <taxon>Globodera</taxon>
    </lineage>
</organism>
<keyword evidence="1" id="KW-1133">Transmembrane helix</keyword>
<protein>
    <submittedName>
        <fullName evidence="3">Nucleoporin p58/p45</fullName>
    </submittedName>
</protein>
<dbReference type="WBParaSite" id="GPLIN_000951700">
    <property type="protein sequence ID" value="GPLIN_000951700"/>
    <property type="gene ID" value="GPLIN_000951700"/>
</dbReference>
<dbReference type="SUPFAM" id="SSF81665">
    <property type="entry name" value="Calcium ATPase, transmembrane domain M"/>
    <property type="match status" value="1"/>
</dbReference>
<feature type="transmembrane region" description="Helical" evidence="1">
    <location>
        <begin position="456"/>
        <end position="478"/>
    </location>
</feature>
<keyword evidence="2" id="KW-1185">Reference proteome</keyword>
<evidence type="ECO:0000313" key="2">
    <source>
        <dbReference type="Proteomes" id="UP000050741"/>
    </source>
</evidence>
<keyword evidence="1" id="KW-0472">Membrane</keyword>
<feature type="transmembrane region" description="Helical" evidence="1">
    <location>
        <begin position="335"/>
        <end position="361"/>
    </location>
</feature>
<accession>A0A183C9G9</accession>
<reference evidence="2" key="1">
    <citation type="submission" date="2013-12" db="EMBL/GenBank/DDBJ databases">
        <authorList>
            <person name="Aslett M."/>
        </authorList>
    </citation>
    <scope>NUCLEOTIDE SEQUENCE [LARGE SCALE GENOMIC DNA]</scope>
    <source>
        <strain evidence="2">Lindley</strain>
    </source>
</reference>
<dbReference type="Proteomes" id="UP000050741">
    <property type="component" value="Unassembled WGS sequence"/>
</dbReference>
<name>A0A183C9G9_GLOPA</name>